<keyword evidence="2" id="KW-0597">Phosphoprotein</keyword>
<dbReference type="PANTHER" id="PTHR30578">
    <property type="entry name" value="ELECTRON TRANSPORT COMPLEX PROTEIN RNFD"/>
    <property type="match status" value="1"/>
</dbReference>
<feature type="transmembrane region" description="Helical" evidence="9">
    <location>
        <begin position="30"/>
        <end position="47"/>
    </location>
</feature>
<evidence type="ECO:0000256" key="1">
    <source>
        <dbReference type="ARBA" id="ARBA00022448"/>
    </source>
</evidence>
<keyword evidence="4" id="KW-0288">FMN</keyword>
<evidence type="ECO:0000256" key="4">
    <source>
        <dbReference type="ARBA" id="ARBA00022643"/>
    </source>
</evidence>
<keyword evidence="11" id="KW-1185">Reference proteome</keyword>
<accession>A0A0X8JLZ1</accession>
<evidence type="ECO:0000256" key="5">
    <source>
        <dbReference type="ARBA" id="ARBA00022692"/>
    </source>
</evidence>
<feature type="transmembrane region" description="Helical" evidence="9">
    <location>
        <begin position="211"/>
        <end position="231"/>
    </location>
</feature>
<feature type="transmembrane region" description="Helical" evidence="9">
    <location>
        <begin position="185"/>
        <end position="204"/>
    </location>
</feature>
<gene>
    <name evidence="10" type="ORF">AXF13_14195</name>
</gene>
<sequence length="318" mass="33734">MMSAAATPVLLAMSAPPYWHCGRTIRQTSLYMLAGLAPAIIMSIWNWGLPAARVMALCVATAVLTEALCQKAMGRELSVDDFTAVNSGLLLAFLLPAAAPWWLVMLGAFIAVTLGKMAFGGLGANPVNTPLVGWAVLFVSFPLLMDPNAMQLATDFADPLIRLKYFGPAAAESIPFTDLLLGKQIGGLGATQVGALFLGGSFLAARGIIRWQISLGFFLGVVGLAALYNMLDPAVDASPFFHLCTGSVMLGGFFLATETANAPSRPLPMFIYGLMGGTLTIIIRKYGIYADGTPFAILLVNLLTPFLDLIRPKPFGAR</sequence>
<dbReference type="GO" id="GO:0005886">
    <property type="term" value="C:plasma membrane"/>
    <property type="evidence" value="ECO:0007669"/>
    <property type="project" value="TreeGrafter"/>
</dbReference>
<dbReference type="STRING" id="44742.AXF13_14195"/>
<organism evidence="10 11">
    <name type="scientific">Desulfovibrio fairfieldensis</name>
    <dbReference type="NCBI Taxonomy" id="44742"/>
    <lineage>
        <taxon>Bacteria</taxon>
        <taxon>Pseudomonadati</taxon>
        <taxon>Thermodesulfobacteriota</taxon>
        <taxon>Desulfovibrionia</taxon>
        <taxon>Desulfovibrionales</taxon>
        <taxon>Desulfovibrionaceae</taxon>
        <taxon>Desulfovibrio</taxon>
    </lineage>
</organism>
<keyword evidence="3" id="KW-0285">Flavoprotein</keyword>
<dbReference type="PANTHER" id="PTHR30578:SF0">
    <property type="entry name" value="ION-TRANSLOCATING OXIDOREDUCTASE COMPLEX SUBUNIT D"/>
    <property type="match status" value="1"/>
</dbReference>
<feature type="transmembrane region" description="Helical" evidence="9">
    <location>
        <begin position="293"/>
        <end position="310"/>
    </location>
</feature>
<evidence type="ECO:0000256" key="2">
    <source>
        <dbReference type="ARBA" id="ARBA00022553"/>
    </source>
</evidence>
<feature type="transmembrane region" description="Helical" evidence="9">
    <location>
        <begin position="269"/>
        <end position="287"/>
    </location>
</feature>
<dbReference type="KEGG" id="dfi:AXF13_14195"/>
<feature type="transmembrane region" description="Helical" evidence="9">
    <location>
        <begin position="93"/>
        <end position="115"/>
    </location>
</feature>
<evidence type="ECO:0000256" key="8">
    <source>
        <dbReference type="ARBA" id="ARBA00023136"/>
    </source>
</evidence>
<feature type="transmembrane region" description="Helical" evidence="9">
    <location>
        <begin position="127"/>
        <end position="145"/>
    </location>
</feature>
<evidence type="ECO:0000256" key="7">
    <source>
        <dbReference type="ARBA" id="ARBA00022989"/>
    </source>
</evidence>
<dbReference type="Pfam" id="PF03116">
    <property type="entry name" value="NQR2_RnfD_RnfE"/>
    <property type="match status" value="1"/>
</dbReference>
<evidence type="ECO:0000313" key="11">
    <source>
        <dbReference type="Proteomes" id="UP000069241"/>
    </source>
</evidence>
<dbReference type="GO" id="GO:0055085">
    <property type="term" value="P:transmembrane transport"/>
    <property type="evidence" value="ECO:0007669"/>
    <property type="project" value="InterPro"/>
</dbReference>
<keyword evidence="1" id="KW-0813">Transport</keyword>
<evidence type="ECO:0000256" key="3">
    <source>
        <dbReference type="ARBA" id="ARBA00022630"/>
    </source>
</evidence>
<dbReference type="RefSeq" id="WP_062254229.1">
    <property type="nucleotide sequence ID" value="NZ_CP014229.1"/>
</dbReference>
<protein>
    <submittedName>
        <fullName evidence="10">Electron transporter RnfD</fullName>
    </submittedName>
</protein>
<name>A0A0X8JLZ1_9BACT</name>
<evidence type="ECO:0000256" key="9">
    <source>
        <dbReference type="SAM" id="Phobius"/>
    </source>
</evidence>
<keyword evidence="8 9" id="KW-0472">Membrane</keyword>
<dbReference type="InterPro" id="IPR004338">
    <property type="entry name" value="NqrB/RnfD"/>
</dbReference>
<keyword evidence="7 9" id="KW-1133">Transmembrane helix</keyword>
<evidence type="ECO:0000313" key="10">
    <source>
        <dbReference type="EMBL" id="AMD91181.1"/>
    </source>
</evidence>
<dbReference type="Proteomes" id="UP000069241">
    <property type="component" value="Chromosome"/>
</dbReference>
<feature type="transmembrane region" description="Helical" evidence="9">
    <location>
        <begin position="237"/>
        <end position="257"/>
    </location>
</feature>
<keyword evidence="5 9" id="KW-0812">Transmembrane</keyword>
<dbReference type="EMBL" id="CP014229">
    <property type="protein sequence ID" value="AMD91181.1"/>
    <property type="molecule type" value="Genomic_DNA"/>
</dbReference>
<keyword evidence="6" id="KW-1278">Translocase</keyword>
<evidence type="ECO:0000256" key="6">
    <source>
        <dbReference type="ARBA" id="ARBA00022967"/>
    </source>
</evidence>
<reference evidence="11" key="1">
    <citation type="submission" date="2016-02" db="EMBL/GenBank/DDBJ databases">
        <authorList>
            <person name="Holder M.E."/>
            <person name="Ajami N.J."/>
            <person name="Petrosino J.F."/>
        </authorList>
    </citation>
    <scope>NUCLEOTIDE SEQUENCE [LARGE SCALE GENOMIC DNA]</scope>
    <source>
        <strain evidence="11">CCUG 45958</strain>
    </source>
</reference>
<proteinExistence type="predicted"/>
<dbReference type="AlphaFoldDB" id="A0A0X8JLZ1"/>